<evidence type="ECO:0000313" key="1">
    <source>
        <dbReference type="EMBL" id="TGY79492.1"/>
    </source>
</evidence>
<name>A0AC61RFZ9_9BACT</name>
<dbReference type="EMBL" id="SRYB01000006">
    <property type="protein sequence ID" value="TGY79492.1"/>
    <property type="molecule type" value="Genomic_DNA"/>
</dbReference>
<proteinExistence type="predicted"/>
<evidence type="ECO:0000313" key="2">
    <source>
        <dbReference type="Proteomes" id="UP000306319"/>
    </source>
</evidence>
<accession>A0AC61RFZ9</accession>
<gene>
    <name evidence="1" type="ORF">E5331_05620</name>
</gene>
<comment type="caution">
    <text evidence="1">The sequence shown here is derived from an EMBL/GenBank/DDBJ whole genome shotgun (WGS) entry which is preliminary data.</text>
</comment>
<dbReference type="Proteomes" id="UP000306319">
    <property type="component" value="Unassembled WGS sequence"/>
</dbReference>
<protein>
    <submittedName>
        <fullName evidence="1">6-bladed beta-propeller</fullName>
    </submittedName>
</protein>
<reference evidence="1" key="1">
    <citation type="submission" date="2019-04" db="EMBL/GenBank/DDBJ databases">
        <title>Microbes associate with the intestines of laboratory mice.</title>
        <authorList>
            <person name="Navarre W."/>
            <person name="Wong E."/>
            <person name="Huang K."/>
            <person name="Tropini C."/>
            <person name="Ng K."/>
            <person name="Yu B."/>
        </authorList>
    </citation>
    <scope>NUCLEOTIDE SEQUENCE</scope>
    <source>
        <strain evidence="1">NM04_E33</strain>
    </source>
</reference>
<sequence>MANLKNILFSALLLCGLASCRNTDENAGSPVTGYDTEVSAECLSSLISDFECLQLECKPECLLTNINKIEMTDSLLIISDMEHLFAFTKDGKFSHVFGAKGNAENEYIVIGTFMIDPEGKVVLVDPYSGKFIYFRQNGEFISSTKVDQSILMNIQDGCFVDKDRIFTSQYIYNDQNTAFTLIDLNKKIVQEVAKTPMRTDNTMERIGFHPFSHYQDSIKWILPFEPKVYGLNSGCIYDILTSETVCANLGEINNFSIMTYMDFMQKNMFIGFTDIFETSGHIILPCSNLDCTIINKKDLSCRHFFTESGKIASMQLFGMRYAGGDTLIGMLMPFQLQNMEFAENCDAGLLKLKTLKQSFDKDGNPIILFYSIE</sequence>
<keyword evidence="2" id="KW-1185">Reference proteome</keyword>
<organism evidence="1 2">
    <name type="scientific">Lepagella muris</name>
    <dbReference type="NCBI Taxonomy" id="3032870"/>
    <lineage>
        <taxon>Bacteria</taxon>
        <taxon>Pseudomonadati</taxon>
        <taxon>Bacteroidota</taxon>
        <taxon>Bacteroidia</taxon>
        <taxon>Bacteroidales</taxon>
        <taxon>Muribaculaceae</taxon>
        <taxon>Lepagella</taxon>
    </lineage>
</organism>